<comment type="pathway">
    <text evidence="2 9">Amine and polyamine biosynthesis; ectoine biosynthesis; L-ectoine from L-aspartate 4-semialdehyde: step 2/3.</text>
</comment>
<proteinExistence type="inferred from homology"/>
<name>A0ABY4YNP3_9MICO</name>
<evidence type="ECO:0000256" key="7">
    <source>
        <dbReference type="ARBA" id="ARBA00023315"/>
    </source>
</evidence>
<evidence type="ECO:0000256" key="8">
    <source>
        <dbReference type="ARBA" id="ARBA00048924"/>
    </source>
</evidence>
<evidence type="ECO:0000259" key="10">
    <source>
        <dbReference type="PROSITE" id="PS51186"/>
    </source>
</evidence>
<evidence type="ECO:0000256" key="6">
    <source>
        <dbReference type="ARBA" id="ARBA00022679"/>
    </source>
</evidence>
<feature type="domain" description="N-acetyltransferase" evidence="10">
    <location>
        <begin position="11"/>
        <end position="155"/>
    </location>
</feature>
<evidence type="ECO:0000256" key="5">
    <source>
        <dbReference type="ARBA" id="ARBA00017935"/>
    </source>
</evidence>
<evidence type="ECO:0000313" key="12">
    <source>
        <dbReference type="Proteomes" id="UP001056455"/>
    </source>
</evidence>
<comment type="similarity">
    <text evidence="3 9">Belongs to the acetyltransferase family. EctA subfamily.</text>
</comment>
<keyword evidence="6 9" id="KW-0808">Transferase</keyword>
<evidence type="ECO:0000256" key="2">
    <source>
        <dbReference type="ARBA" id="ARBA00004978"/>
    </source>
</evidence>
<evidence type="ECO:0000256" key="9">
    <source>
        <dbReference type="RuleBase" id="RU365045"/>
    </source>
</evidence>
<dbReference type="Gene3D" id="3.40.630.30">
    <property type="match status" value="1"/>
</dbReference>
<accession>A0ABY4YNP3</accession>
<evidence type="ECO:0000313" key="11">
    <source>
        <dbReference type="EMBL" id="USQ78412.1"/>
    </source>
</evidence>
<dbReference type="CDD" id="cd04301">
    <property type="entry name" value="NAT_SF"/>
    <property type="match status" value="1"/>
</dbReference>
<comment type="function">
    <text evidence="1 9">Catalyzes the acetylation of L-2,4-diaminobutyrate (DABA) to gamma-N-acetyl-alpha,gamma-diaminobutyric acid (ADABA) with acetyl coenzyme A.</text>
</comment>
<dbReference type="NCBIfam" id="TIGR02406">
    <property type="entry name" value="ectoine_EctA"/>
    <property type="match status" value="1"/>
</dbReference>
<evidence type="ECO:0000256" key="1">
    <source>
        <dbReference type="ARBA" id="ARBA00003741"/>
    </source>
</evidence>
<dbReference type="EC" id="2.3.1.178" evidence="4 9"/>
<reference evidence="11" key="1">
    <citation type="submission" date="2022-06" db="EMBL/GenBank/DDBJ databases">
        <title>Ornithinimicrobium HY1793.</title>
        <authorList>
            <person name="Huang Y."/>
        </authorList>
    </citation>
    <scope>NUCLEOTIDE SEQUENCE</scope>
    <source>
        <strain evidence="11">HY1793</strain>
    </source>
</reference>
<dbReference type="Proteomes" id="UP001056455">
    <property type="component" value="Chromosome"/>
</dbReference>
<keyword evidence="12" id="KW-1185">Reference proteome</keyword>
<protein>
    <recommendedName>
        <fullName evidence="5 9">L-2,4-diaminobutyric acid acetyltransferase</fullName>
        <shortName evidence="9">DABA acetyltransferase</shortName>
        <ecNumber evidence="4 9">2.3.1.178</ecNumber>
    </recommendedName>
</protein>
<dbReference type="InterPro" id="IPR016181">
    <property type="entry name" value="Acyl_CoA_acyltransferase"/>
</dbReference>
<dbReference type="RefSeq" id="WP_252591210.1">
    <property type="nucleotide sequence ID" value="NZ_CP099489.1"/>
</dbReference>
<dbReference type="InterPro" id="IPR000182">
    <property type="entry name" value="GNAT_dom"/>
</dbReference>
<evidence type="ECO:0000256" key="3">
    <source>
        <dbReference type="ARBA" id="ARBA00010712"/>
    </source>
</evidence>
<gene>
    <name evidence="9 11" type="primary">ectA</name>
    <name evidence="11" type="ORF">NF556_12235</name>
</gene>
<dbReference type="SUPFAM" id="SSF55729">
    <property type="entry name" value="Acyl-CoA N-acyltransferases (Nat)"/>
    <property type="match status" value="1"/>
</dbReference>
<sequence length="183" mass="20293">MSTTTATALQTVLRQPTIDDGAQMWRVARDSIRLDLNTPYAYILWARDFHATSLVLEVDGEVGGFVTGYRRPEEPTTLMIWQVAVDEEFRGRGLAGQLLDEVAQRTGAYSLETTITADNGASQRLFASFAERHGAQHSVTDLFTQEHFPAGKDWDAELLHRITPLRNTATDQPGTTPSAKELS</sequence>
<dbReference type="EMBL" id="CP099489">
    <property type="protein sequence ID" value="USQ78412.1"/>
    <property type="molecule type" value="Genomic_DNA"/>
</dbReference>
<comment type="catalytic activity">
    <reaction evidence="8 9">
        <text>L-2,4-diaminobutanoate + acetyl-CoA = (2S)-4-acetamido-2-aminobutanoate + CoA + H(+)</text>
        <dbReference type="Rhea" id="RHEA:16901"/>
        <dbReference type="ChEBI" id="CHEBI:15378"/>
        <dbReference type="ChEBI" id="CHEBI:57287"/>
        <dbReference type="ChEBI" id="CHEBI:57288"/>
        <dbReference type="ChEBI" id="CHEBI:58761"/>
        <dbReference type="ChEBI" id="CHEBI:58929"/>
        <dbReference type="EC" id="2.3.1.178"/>
    </reaction>
</comment>
<dbReference type="InterPro" id="IPR012772">
    <property type="entry name" value="Ectoine_EctA"/>
</dbReference>
<organism evidence="11 12">
    <name type="scientific">Ornithinimicrobium faecis</name>
    <dbReference type="NCBI Taxonomy" id="2934158"/>
    <lineage>
        <taxon>Bacteria</taxon>
        <taxon>Bacillati</taxon>
        <taxon>Actinomycetota</taxon>
        <taxon>Actinomycetes</taxon>
        <taxon>Micrococcales</taxon>
        <taxon>Ornithinimicrobiaceae</taxon>
        <taxon>Ornithinimicrobium</taxon>
    </lineage>
</organism>
<evidence type="ECO:0000256" key="4">
    <source>
        <dbReference type="ARBA" id="ARBA00012355"/>
    </source>
</evidence>
<dbReference type="Pfam" id="PF00583">
    <property type="entry name" value="Acetyltransf_1"/>
    <property type="match status" value="1"/>
</dbReference>
<keyword evidence="7 9" id="KW-0012">Acyltransferase</keyword>
<dbReference type="PROSITE" id="PS51186">
    <property type="entry name" value="GNAT"/>
    <property type="match status" value="1"/>
</dbReference>
<dbReference type="GO" id="GO:0033816">
    <property type="term" value="F:diaminobutyrate acetyltransferase activity"/>
    <property type="evidence" value="ECO:0007669"/>
    <property type="project" value="UniProtKB-EC"/>
</dbReference>